<organism evidence="1 2">
    <name type="scientific">Dendrobium chrysotoxum</name>
    <name type="common">Orchid</name>
    <dbReference type="NCBI Taxonomy" id="161865"/>
    <lineage>
        <taxon>Eukaryota</taxon>
        <taxon>Viridiplantae</taxon>
        <taxon>Streptophyta</taxon>
        <taxon>Embryophyta</taxon>
        <taxon>Tracheophyta</taxon>
        <taxon>Spermatophyta</taxon>
        <taxon>Magnoliopsida</taxon>
        <taxon>Liliopsida</taxon>
        <taxon>Asparagales</taxon>
        <taxon>Orchidaceae</taxon>
        <taxon>Epidendroideae</taxon>
        <taxon>Malaxideae</taxon>
        <taxon>Dendrobiinae</taxon>
        <taxon>Dendrobium</taxon>
    </lineage>
</organism>
<evidence type="ECO:0000313" key="2">
    <source>
        <dbReference type="Proteomes" id="UP000775213"/>
    </source>
</evidence>
<accession>A0AAV7H6C1</accession>
<gene>
    <name evidence="1" type="ORF">IEQ34_004774</name>
</gene>
<comment type="caution">
    <text evidence="1">The sequence shown here is derived from an EMBL/GenBank/DDBJ whole genome shotgun (WGS) entry which is preliminary data.</text>
</comment>
<sequence length="110" mass="12675">MMHYLIWKLKKEEPLPIQVVVTRSREDKRDRTKEARSPSFRLLGATGNSSACHSLRISSMDRMGVSFMLIRAPSLEPVVSFYRFLNFLVIFITLFSHDKFSDIPSIIIVG</sequence>
<protein>
    <submittedName>
        <fullName evidence="1">Uncharacterized protein</fullName>
    </submittedName>
</protein>
<keyword evidence="2" id="KW-1185">Reference proteome</keyword>
<dbReference type="AlphaFoldDB" id="A0AAV7H6C1"/>
<proteinExistence type="predicted"/>
<evidence type="ECO:0000313" key="1">
    <source>
        <dbReference type="EMBL" id="KAH0464671.1"/>
    </source>
</evidence>
<dbReference type="EMBL" id="JAGFBR010000006">
    <property type="protein sequence ID" value="KAH0464671.1"/>
    <property type="molecule type" value="Genomic_DNA"/>
</dbReference>
<name>A0AAV7H6C1_DENCH</name>
<dbReference type="Proteomes" id="UP000775213">
    <property type="component" value="Unassembled WGS sequence"/>
</dbReference>
<reference evidence="1 2" key="1">
    <citation type="journal article" date="2021" name="Hortic Res">
        <title>Chromosome-scale assembly of the Dendrobium chrysotoxum genome enhances the understanding of orchid evolution.</title>
        <authorList>
            <person name="Zhang Y."/>
            <person name="Zhang G.Q."/>
            <person name="Zhang D."/>
            <person name="Liu X.D."/>
            <person name="Xu X.Y."/>
            <person name="Sun W.H."/>
            <person name="Yu X."/>
            <person name="Zhu X."/>
            <person name="Wang Z.W."/>
            <person name="Zhao X."/>
            <person name="Zhong W.Y."/>
            <person name="Chen H."/>
            <person name="Yin W.L."/>
            <person name="Huang T."/>
            <person name="Niu S.C."/>
            <person name="Liu Z.J."/>
        </authorList>
    </citation>
    <scope>NUCLEOTIDE SEQUENCE [LARGE SCALE GENOMIC DNA]</scope>
    <source>
        <strain evidence="1">Lindl</strain>
    </source>
</reference>